<keyword evidence="1" id="KW-0808">Transferase</keyword>
<evidence type="ECO:0000313" key="5">
    <source>
        <dbReference type="EMBL" id="SVA18543.1"/>
    </source>
</evidence>
<sequence length="568" mass="61483">MKDRYSIVFFSLLLCLGNNTLFAQTTLDYDNRIHPELAQDYMVVSQNHHSTDAGYQILKQGGNAIDAAVAVGFALAVTLPRAGNIGGGGFMLIYSADSQEVSAIDYRSAAPVTATSEMYLTESGVVRFGHLVNAVPGSVAGLIKAHKEHGKLSLKEVLRPAIELARKGFPVSYDLNYVLDWGKNSMLANNASKKKFYNPKDKPLPVASILKQPKLARTLNIIANKGDQAFYEGEIADWIVEDSLANGGLITKGDLANYSAKDRVPIESFYRGYKIVSMPPAASGGIVLLQILNILENFDLTKSGHNSASSIHLLSEAMLRAYSDRMKYHGDPDYFNVPIDGLLDKHYAKERAKSINPKAKTPSEDIFPGKIPFIDESPDTTHFSVIDSDGNAVSNTYTLGSSFGSGVTVPEGGFLLNNQMRNFSHLYGKSDKLSLSTSSANKLEPGKRMISTQTPTLVFSPEGDLMMILGSPGGGRIPNIIAQVISNVIDHKLGFAEAVMAPRINQRVGKNLELESGFSPDTIELLKVIGHQPKPSTTMGSVQAIFLSQGYIHGVSDTRRPGAKAKGN</sequence>
<dbReference type="GO" id="GO:0016746">
    <property type="term" value="F:acyltransferase activity"/>
    <property type="evidence" value="ECO:0007669"/>
    <property type="project" value="UniProtKB-KW"/>
</dbReference>
<dbReference type="Gene3D" id="1.10.246.130">
    <property type="match status" value="1"/>
</dbReference>
<dbReference type="GO" id="GO:0006751">
    <property type="term" value="P:glutathione catabolic process"/>
    <property type="evidence" value="ECO:0007669"/>
    <property type="project" value="InterPro"/>
</dbReference>
<evidence type="ECO:0000256" key="3">
    <source>
        <dbReference type="ARBA" id="ARBA00023145"/>
    </source>
</evidence>
<dbReference type="InterPro" id="IPR051792">
    <property type="entry name" value="GGT_bact"/>
</dbReference>
<dbReference type="PANTHER" id="PTHR43199">
    <property type="entry name" value="GLUTATHIONE HYDROLASE"/>
    <property type="match status" value="1"/>
</dbReference>
<accession>A0A381TWN1</accession>
<dbReference type="PRINTS" id="PR01210">
    <property type="entry name" value="GGTRANSPTASE"/>
</dbReference>
<dbReference type="InterPro" id="IPR043138">
    <property type="entry name" value="GGT_lsub"/>
</dbReference>
<evidence type="ECO:0000256" key="2">
    <source>
        <dbReference type="ARBA" id="ARBA00022801"/>
    </source>
</evidence>
<dbReference type="GO" id="GO:0036374">
    <property type="term" value="F:glutathione hydrolase activity"/>
    <property type="evidence" value="ECO:0007669"/>
    <property type="project" value="InterPro"/>
</dbReference>
<dbReference type="Pfam" id="PF01019">
    <property type="entry name" value="G_glu_transpept"/>
    <property type="match status" value="1"/>
</dbReference>
<dbReference type="NCBIfam" id="TIGR00066">
    <property type="entry name" value="g_glut_trans"/>
    <property type="match status" value="1"/>
</dbReference>
<name>A0A381TWN1_9ZZZZ</name>
<evidence type="ECO:0000256" key="1">
    <source>
        <dbReference type="ARBA" id="ARBA00022679"/>
    </source>
</evidence>
<dbReference type="InterPro" id="IPR000101">
    <property type="entry name" value="GGT_peptidase"/>
</dbReference>
<keyword evidence="2" id="KW-0378">Hydrolase</keyword>
<dbReference type="InterPro" id="IPR029055">
    <property type="entry name" value="Ntn_hydrolases_N"/>
</dbReference>
<evidence type="ECO:0000256" key="4">
    <source>
        <dbReference type="ARBA" id="ARBA00023315"/>
    </source>
</evidence>
<protein>
    <recommendedName>
        <fullName evidence="6">Gamma-glutamyltransferase</fullName>
    </recommendedName>
</protein>
<reference evidence="5" key="1">
    <citation type="submission" date="2018-05" db="EMBL/GenBank/DDBJ databases">
        <authorList>
            <person name="Lanie J.A."/>
            <person name="Ng W.-L."/>
            <person name="Kazmierczak K.M."/>
            <person name="Andrzejewski T.M."/>
            <person name="Davidsen T.M."/>
            <person name="Wayne K.J."/>
            <person name="Tettelin H."/>
            <person name="Glass J.I."/>
            <person name="Rusch D."/>
            <person name="Podicherti R."/>
            <person name="Tsui H.-C.T."/>
            <person name="Winkler M.E."/>
        </authorList>
    </citation>
    <scope>NUCLEOTIDE SEQUENCE</scope>
</reference>
<keyword evidence="3" id="KW-0865">Zymogen</keyword>
<dbReference type="Gene3D" id="3.60.20.40">
    <property type="match status" value="1"/>
</dbReference>
<dbReference type="EMBL" id="UINC01005026">
    <property type="protein sequence ID" value="SVA18543.1"/>
    <property type="molecule type" value="Genomic_DNA"/>
</dbReference>
<proteinExistence type="predicted"/>
<dbReference type="PANTHER" id="PTHR43199:SF1">
    <property type="entry name" value="GLUTATHIONE HYDROLASE PROENZYME"/>
    <property type="match status" value="1"/>
</dbReference>
<gene>
    <name evidence="5" type="ORF">METZ01_LOCUS71397</name>
</gene>
<dbReference type="InterPro" id="IPR043137">
    <property type="entry name" value="GGT_ssub_C"/>
</dbReference>
<evidence type="ECO:0008006" key="6">
    <source>
        <dbReference type="Google" id="ProtNLM"/>
    </source>
</evidence>
<dbReference type="SUPFAM" id="SSF56235">
    <property type="entry name" value="N-terminal nucleophile aminohydrolases (Ntn hydrolases)"/>
    <property type="match status" value="1"/>
</dbReference>
<keyword evidence="4" id="KW-0012">Acyltransferase</keyword>
<organism evidence="5">
    <name type="scientific">marine metagenome</name>
    <dbReference type="NCBI Taxonomy" id="408172"/>
    <lineage>
        <taxon>unclassified sequences</taxon>
        <taxon>metagenomes</taxon>
        <taxon>ecological metagenomes</taxon>
    </lineage>
</organism>
<dbReference type="AlphaFoldDB" id="A0A381TWN1"/>